<feature type="transmembrane region" description="Helical" evidence="1">
    <location>
        <begin position="27"/>
        <end position="51"/>
    </location>
</feature>
<keyword evidence="1" id="KW-1133">Transmembrane helix</keyword>
<keyword evidence="1" id="KW-0812">Transmembrane</keyword>
<evidence type="ECO:0000313" key="3">
    <source>
        <dbReference type="Proteomes" id="UP001139365"/>
    </source>
</evidence>
<feature type="transmembrane region" description="Helical" evidence="1">
    <location>
        <begin position="147"/>
        <end position="166"/>
    </location>
</feature>
<dbReference type="Proteomes" id="UP001139365">
    <property type="component" value="Unassembled WGS sequence"/>
</dbReference>
<evidence type="ECO:0000256" key="1">
    <source>
        <dbReference type="SAM" id="Phobius"/>
    </source>
</evidence>
<feature type="transmembrane region" description="Helical" evidence="1">
    <location>
        <begin position="118"/>
        <end position="141"/>
    </location>
</feature>
<proteinExistence type="predicted"/>
<dbReference type="InterPro" id="IPR021683">
    <property type="entry name" value="DUF3267"/>
</dbReference>
<accession>A0AAE3FHN3</accession>
<dbReference type="Pfam" id="PF11667">
    <property type="entry name" value="DUF3267"/>
    <property type="match status" value="1"/>
</dbReference>
<keyword evidence="1" id="KW-0472">Membrane</keyword>
<comment type="caution">
    <text evidence="2">The sequence shown here is derived from an EMBL/GenBank/DDBJ whole genome shotgun (WGS) entry which is preliminary data.</text>
</comment>
<dbReference type="AlphaFoldDB" id="A0AAE3FHN3"/>
<name>A0AAE3FHN3_9BACT</name>
<dbReference type="EMBL" id="JALEMU010000124">
    <property type="protein sequence ID" value="MCI5756162.1"/>
    <property type="molecule type" value="Genomic_DNA"/>
</dbReference>
<sequence length="196" mass="21743">MKALRSLPDGYREICSVDLKKDKKAAVYVNLLAIAIAVILVLPMNAVVPFYRSLVSQTDIKDILIKYVVLLVLMVLYVILHELVHGIAMKICGTKKVKYGFNGMYAFAGSDDYYDKTAYIFIALAPIVLWGVVLAVVNILVPAEWFWVIYIIQVLNLSGAAGDLYVSVKFSRLPRDILVQDYGIGMVVYSGSNAAK</sequence>
<feature type="transmembrane region" description="Helical" evidence="1">
    <location>
        <begin position="63"/>
        <end position="80"/>
    </location>
</feature>
<reference evidence="2 3" key="1">
    <citation type="submission" date="2022-03" db="EMBL/GenBank/DDBJ databases">
        <title>Metagenome-assembled genomes from swine fecal metagenomes.</title>
        <authorList>
            <person name="Holman D.B."/>
            <person name="Kommadath A."/>
        </authorList>
    </citation>
    <scope>NUCLEOTIDE SEQUENCE [LARGE SCALE GENOMIC DNA]</scope>
    <source>
        <strain evidence="2">SUG147</strain>
    </source>
</reference>
<organism evidence="2 3">
    <name type="scientific">Candidatus Colimorpha enterica</name>
    <dbReference type="NCBI Taxonomy" id="3083063"/>
    <lineage>
        <taxon>Bacteria</taxon>
        <taxon>Pseudomonadati</taxon>
        <taxon>Bacteroidota</taxon>
        <taxon>Bacteroidia</taxon>
        <taxon>Bacteroidales</taxon>
        <taxon>Candidatus Colimorpha</taxon>
    </lineage>
</organism>
<protein>
    <submittedName>
        <fullName evidence="2">DUF3267 domain-containing protein</fullName>
    </submittedName>
</protein>
<evidence type="ECO:0000313" key="2">
    <source>
        <dbReference type="EMBL" id="MCI5756162.1"/>
    </source>
</evidence>
<gene>
    <name evidence="2" type="ORF">MR241_07705</name>
</gene>